<protein>
    <submittedName>
        <fullName evidence="2">Uncharacterized protein</fullName>
    </submittedName>
</protein>
<accession>A0A182SMU7</accession>
<organism evidence="2 3">
    <name type="scientific">Anopheles maculatus</name>
    <dbReference type="NCBI Taxonomy" id="74869"/>
    <lineage>
        <taxon>Eukaryota</taxon>
        <taxon>Metazoa</taxon>
        <taxon>Ecdysozoa</taxon>
        <taxon>Arthropoda</taxon>
        <taxon>Hexapoda</taxon>
        <taxon>Insecta</taxon>
        <taxon>Pterygota</taxon>
        <taxon>Neoptera</taxon>
        <taxon>Endopterygota</taxon>
        <taxon>Diptera</taxon>
        <taxon>Nematocera</taxon>
        <taxon>Culicoidea</taxon>
        <taxon>Culicidae</taxon>
        <taxon>Anophelinae</taxon>
        <taxon>Anopheles</taxon>
        <taxon>Anopheles maculatus group</taxon>
    </lineage>
</organism>
<reference evidence="2" key="2">
    <citation type="submission" date="2020-05" db="UniProtKB">
        <authorList>
            <consortium name="EnsemblMetazoa"/>
        </authorList>
    </citation>
    <scope>IDENTIFICATION</scope>
    <source>
        <strain evidence="2">maculatus3</strain>
    </source>
</reference>
<feature type="region of interest" description="Disordered" evidence="1">
    <location>
        <begin position="196"/>
        <end position="225"/>
    </location>
</feature>
<dbReference type="EnsemblMetazoa" id="AMAM009910-RA">
    <property type="protein sequence ID" value="AMAM009910-PA"/>
    <property type="gene ID" value="AMAM009910"/>
</dbReference>
<feature type="region of interest" description="Disordered" evidence="1">
    <location>
        <begin position="119"/>
        <end position="154"/>
    </location>
</feature>
<keyword evidence="3" id="KW-1185">Reference proteome</keyword>
<reference evidence="3" key="1">
    <citation type="submission" date="2013-09" db="EMBL/GenBank/DDBJ databases">
        <title>The Genome Sequence of Anopheles maculatus species B.</title>
        <authorList>
            <consortium name="The Broad Institute Genomics Platform"/>
            <person name="Neafsey D.E."/>
            <person name="Besansky N."/>
            <person name="Howell P."/>
            <person name="Walton C."/>
            <person name="Young S.K."/>
            <person name="Zeng Q."/>
            <person name="Gargeya S."/>
            <person name="Fitzgerald M."/>
            <person name="Haas B."/>
            <person name="Abouelleil A."/>
            <person name="Allen A.W."/>
            <person name="Alvarado L."/>
            <person name="Arachchi H.M."/>
            <person name="Berlin A.M."/>
            <person name="Chapman S.B."/>
            <person name="Gainer-Dewar J."/>
            <person name="Goldberg J."/>
            <person name="Griggs A."/>
            <person name="Gujja S."/>
            <person name="Hansen M."/>
            <person name="Howarth C."/>
            <person name="Imamovic A."/>
            <person name="Ireland A."/>
            <person name="Larimer J."/>
            <person name="McCowan C."/>
            <person name="Murphy C."/>
            <person name="Pearson M."/>
            <person name="Poon T.W."/>
            <person name="Priest M."/>
            <person name="Roberts A."/>
            <person name="Saif S."/>
            <person name="Shea T."/>
            <person name="Sisk P."/>
            <person name="Sykes S."/>
            <person name="Wortman J."/>
            <person name="Nusbaum C."/>
            <person name="Birren B."/>
        </authorList>
    </citation>
    <scope>NUCLEOTIDE SEQUENCE [LARGE SCALE GENOMIC DNA]</scope>
    <source>
        <strain evidence="3">maculatus3</strain>
    </source>
</reference>
<name>A0A182SMU7_9DIPT</name>
<evidence type="ECO:0000313" key="3">
    <source>
        <dbReference type="Proteomes" id="UP000075901"/>
    </source>
</evidence>
<evidence type="ECO:0000313" key="2">
    <source>
        <dbReference type="EnsemblMetazoa" id="AMAM009910-PA"/>
    </source>
</evidence>
<sequence length="279" mass="29680">MHLFCGFILRLYCRNGHLYPGRSSASIVNDRSVQHQISGYRKRQLYASAAPRRNVTGSTDGQFAKEFVPSPEVVPFFNEENSAPGSPAAGTVDASYPTGLADGDSRWYAGGMGLSGHGYVKAPSGSEENESSEGTKNDQRPKVSETPFSSSGSFEDHHFGRHHYTFPTASKNHPYSFDRNPIEGAFSIDPMLAGNNSSVSSGSSSSSNSGSGVSTESTEVSNGIGGLGDIKLVGKEDAHLKNVSPWKKIIHVLSAAIPIGLLISALTPQVVYINPNATQ</sequence>
<evidence type="ECO:0000256" key="1">
    <source>
        <dbReference type="SAM" id="MobiDB-lite"/>
    </source>
</evidence>
<dbReference type="Proteomes" id="UP000075901">
    <property type="component" value="Unassembled WGS sequence"/>
</dbReference>
<proteinExistence type="predicted"/>
<feature type="compositionally biased region" description="Low complexity" evidence="1">
    <location>
        <begin position="196"/>
        <end position="222"/>
    </location>
</feature>
<dbReference type="AlphaFoldDB" id="A0A182SMU7"/>
<dbReference type="VEuPathDB" id="VectorBase:AMAM009910"/>
<feature type="compositionally biased region" description="Basic and acidic residues" evidence="1">
    <location>
        <begin position="133"/>
        <end position="143"/>
    </location>
</feature>